<reference evidence="1" key="1">
    <citation type="submission" date="2023-12" db="EMBL/GenBank/DDBJ databases">
        <title>Genome assembly of Anisodus tanguticus.</title>
        <authorList>
            <person name="Wang Y.-J."/>
        </authorList>
    </citation>
    <scope>NUCLEOTIDE SEQUENCE</scope>
    <source>
        <strain evidence="1">KB-2021</strain>
        <tissue evidence="1">Leaf</tissue>
    </source>
</reference>
<proteinExistence type="predicted"/>
<dbReference type="EMBL" id="JAVYJV010000008">
    <property type="protein sequence ID" value="KAK4364343.1"/>
    <property type="molecule type" value="Genomic_DNA"/>
</dbReference>
<dbReference type="AlphaFoldDB" id="A0AAE1VC22"/>
<sequence length="116" mass="14049">MGSEYRSRKFHYDVSKSRRTRKALNLNAVSHNGEERKYERKSLKELMIEARSISLRQHLIEDQDNQLQMLVDQQPQKNGFKFKKILRRYIKVLCHMIKRKKYAGYRIQIHLQKSKS</sequence>
<protein>
    <submittedName>
        <fullName evidence="1">Uncharacterized protein</fullName>
    </submittedName>
</protein>
<keyword evidence="2" id="KW-1185">Reference proteome</keyword>
<organism evidence="1 2">
    <name type="scientific">Anisodus tanguticus</name>
    <dbReference type="NCBI Taxonomy" id="243964"/>
    <lineage>
        <taxon>Eukaryota</taxon>
        <taxon>Viridiplantae</taxon>
        <taxon>Streptophyta</taxon>
        <taxon>Embryophyta</taxon>
        <taxon>Tracheophyta</taxon>
        <taxon>Spermatophyta</taxon>
        <taxon>Magnoliopsida</taxon>
        <taxon>eudicotyledons</taxon>
        <taxon>Gunneridae</taxon>
        <taxon>Pentapetalae</taxon>
        <taxon>asterids</taxon>
        <taxon>lamiids</taxon>
        <taxon>Solanales</taxon>
        <taxon>Solanaceae</taxon>
        <taxon>Solanoideae</taxon>
        <taxon>Hyoscyameae</taxon>
        <taxon>Anisodus</taxon>
    </lineage>
</organism>
<accession>A0AAE1VC22</accession>
<evidence type="ECO:0000313" key="1">
    <source>
        <dbReference type="EMBL" id="KAK4364343.1"/>
    </source>
</evidence>
<gene>
    <name evidence="1" type="ORF">RND71_015701</name>
</gene>
<evidence type="ECO:0000313" key="2">
    <source>
        <dbReference type="Proteomes" id="UP001291623"/>
    </source>
</evidence>
<dbReference type="Proteomes" id="UP001291623">
    <property type="component" value="Unassembled WGS sequence"/>
</dbReference>
<name>A0AAE1VC22_9SOLA</name>
<comment type="caution">
    <text evidence="1">The sequence shown here is derived from an EMBL/GenBank/DDBJ whole genome shotgun (WGS) entry which is preliminary data.</text>
</comment>